<evidence type="ECO:0000259" key="14">
    <source>
        <dbReference type="PROSITE" id="PS50039"/>
    </source>
</evidence>
<evidence type="ECO:0000256" key="10">
    <source>
        <dbReference type="ARBA" id="ARBA00053415"/>
    </source>
</evidence>
<dbReference type="Pfam" id="PF00250">
    <property type="entry name" value="Forkhead"/>
    <property type="match status" value="1"/>
</dbReference>
<dbReference type="PANTHER" id="PTHR46878">
    <property type="entry name" value="FORKHEAD BOX PROTEIN M1"/>
    <property type="match status" value="1"/>
</dbReference>
<dbReference type="InterPro" id="IPR001766">
    <property type="entry name" value="Fork_head_dom"/>
</dbReference>
<keyword evidence="7" id="KW-0234">DNA repair</keyword>
<dbReference type="GO" id="GO:0006357">
    <property type="term" value="P:regulation of transcription by RNA polymerase II"/>
    <property type="evidence" value="ECO:0007669"/>
    <property type="project" value="TreeGrafter"/>
</dbReference>
<dbReference type="PROSITE" id="PS00658">
    <property type="entry name" value="FORK_HEAD_2"/>
    <property type="match status" value="1"/>
</dbReference>
<feature type="region of interest" description="Disordered" evidence="13">
    <location>
        <begin position="441"/>
        <end position="494"/>
    </location>
</feature>
<evidence type="ECO:0000256" key="5">
    <source>
        <dbReference type="ARBA" id="ARBA00023159"/>
    </source>
</evidence>
<evidence type="ECO:0000256" key="6">
    <source>
        <dbReference type="ARBA" id="ARBA00023163"/>
    </source>
</evidence>
<dbReference type="PRINTS" id="PR00053">
    <property type="entry name" value="FORKHEAD"/>
</dbReference>
<dbReference type="GO" id="GO:0042127">
    <property type="term" value="P:regulation of cell population proliferation"/>
    <property type="evidence" value="ECO:0007669"/>
    <property type="project" value="TreeGrafter"/>
</dbReference>
<evidence type="ECO:0000256" key="12">
    <source>
        <dbReference type="PROSITE-ProRule" id="PRU00089"/>
    </source>
</evidence>
<dbReference type="GO" id="GO:0005634">
    <property type="term" value="C:nucleus"/>
    <property type="evidence" value="ECO:0007669"/>
    <property type="project" value="UniProtKB-SubCell"/>
</dbReference>
<name>A0A7J8FYX2_MOLMO</name>
<dbReference type="GO" id="GO:0003700">
    <property type="term" value="F:DNA-binding transcription factor activity"/>
    <property type="evidence" value="ECO:0007669"/>
    <property type="project" value="InterPro"/>
</dbReference>
<dbReference type="PROSITE" id="PS00657">
    <property type="entry name" value="FORK_HEAD_1"/>
    <property type="match status" value="1"/>
</dbReference>
<evidence type="ECO:0000313" key="16">
    <source>
        <dbReference type="Proteomes" id="UP000550707"/>
    </source>
</evidence>
<proteinExistence type="predicted"/>
<dbReference type="InterPro" id="IPR036388">
    <property type="entry name" value="WH-like_DNA-bd_sf"/>
</dbReference>
<dbReference type="Gene3D" id="1.10.10.10">
    <property type="entry name" value="Winged helix-like DNA-binding domain superfamily/Winged helix DNA-binding domain"/>
    <property type="match status" value="1"/>
</dbReference>
<dbReference type="Proteomes" id="UP000550707">
    <property type="component" value="Unassembled WGS sequence"/>
</dbReference>
<protein>
    <recommendedName>
        <fullName evidence="11">Forkhead box protein M1</fullName>
    </recommendedName>
</protein>
<reference evidence="15 16" key="1">
    <citation type="journal article" date="2020" name="Nature">
        <title>Six reference-quality genomes reveal evolution of bat adaptations.</title>
        <authorList>
            <person name="Jebb D."/>
            <person name="Huang Z."/>
            <person name="Pippel M."/>
            <person name="Hughes G.M."/>
            <person name="Lavrichenko K."/>
            <person name="Devanna P."/>
            <person name="Winkler S."/>
            <person name="Jermiin L.S."/>
            <person name="Skirmuntt E.C."/>
            <person name="Katzourakis A."/>
            <person name="Burkitt-Gray L."/>
            <person name="Ray D.A."/>
            <person name="Sullivan K.A.M."/>
            <person name="Roscito J.G."/>
            <person name="Kirilenko B.M."/>
            <person name="Davalos L.M."/>
            <person name="Corthals A.P."/>
            <person name="Power M.L."/>
            <person name="Jones G."/>
            <person name="Ransome R.D."/>
            <person name="Dechmann D.K.N."/>
            <person name="Locatelli A.G."/>
            <person name="Puechmaille S.J."/>
            <person name="Fedrigo O."/>
            <person name="Jarvis E.D."/>
            <person name="Hiller M."/>
            <person name="Vernes S.C."/>
            <person name="Myers E.W."/>
            <person name="Teeling E.C."/>
        </authorList>
    </citation>
    <scope>NUCLEOTIDE SEQUENCE [LARGE SCALE GENOMIC DNA]</scope>
    <source>
        <strain evidence="15">MMolMol1</strain>
        <tissue evidence="15">Muscle</tissue>
    </source>
</reference>
<evidence type="ECO:0000256" key="1">
    <source>
        <dbReference type="ARBA" id="ARBA00004123"/>
    </source>
</evidence>
<dbReference type="InterPro" id="IPR018122">
    <property type="entry name" value="TF_fork_head_CS_1"/>
</dbReference>
<keyword evidence="9" id="KW-0131">Cell cycle</keyword>
<feature type="domain" description="Fork-head" evidence="14">
    <location>
        <begin position="236"/>
        <end position="329"/>
    </location>
</feature>
<feature type="compositionally biased region" description="Basic and acidic residues" evidence="13">
    <location>
        <begin position="205"/>
        <end position="221"/>
    </location>
</feature>
<dbReference type="GO" id="GO:0000086">
    <property type="term" value="P:G2/M transition of mitotic cell cycle"/>
    <property type="evidence" value="ECO:0007669"/>
    <property type="project" value="InterPro"/>
</dbReference>
<sequence length="494" mass="54724">MKTSPRRPLILKRRRLPLPVRHAPRETSEEEPKRPPAQQEPGQAQASKEVAESTSCKFPAGIKIINHPTMPNTQVVAVPNNANIQSIITALTAKGKESGSNGPNKFILISCGGAPTHPPGPQPQAQTSNDSKITEGITETLRPKPATTDVNLPRPPGALLGQRWESCAGGEAAGCTLNNSLTNIQWLGKMSSDGLSSCSIKQEMEGKENRHLEQSQVKVEEPPGTSTSWQDSVSERPPYSYMAMIQFAINSTERKRMTLKDIYTWIEDHFPYFKHMAKPGWKNSIRHNLSLHDMFVRETSANGKVSFWTIHPSANRYLTLDQVFKQQKRPNPELRRNVNIKTELPLGARRKMKPLLPRVSSYLVPIQFPVNQPLVLQPSVKVPLPLAASLMSSELARHSKRVPLADEGTAPLPTAGPGTEEKLLLGEGLSSLLPVQSIKEEEIQPGEEMPHLGRPIKRLSLRYRSPQARLPRATGCQPFSQPFPDRRPGSGHNE</sequence>
<keyword evidence="3" id="KW-0805">Transcription regulation</keyword>
<gene>
    <name evidence="15" type="ORF">HJG59_005286</name>
</gene>
<keyword evidence="6" id="KW-0804">Transcription</keyword>
<keyword evidence="4 12" id="KW-0238">DNA-binding</keyword>
<dbReference type="FunFam" id="1.10.10.10:FF:000245">
    <property type="entry name" value="forkhead box protein M1 isoform X2"/>
    <property type="match status" value="1"/>
</dbReference>
<dbReference type="InterPro" id="IPR030456">
    <property type="entry name" value="TF_fork_head_CS_2"/>
</dbReference>
<dbReference type="GO" id="GO:0000977">
    <property type="term" value="F:RNA polymerase II transcription regulatory region sequence-specific DNA binding"/>
    <property type="evidence" value="ECO:0007669"/>
    <property type="project" value="TreeGrafter"/>
</dbReference>
<feature type="region of interest" description="Disordered" evidence="13">
    <location>
        <begin position="205"/>
        <end position="233"/>
    </location>
</feature>
<feature type="compositionally biased region" description="Basic and acidic residues" evidence="13">
    <location>
        <begin position="23"/>
        <end position="34"/>
    </location>
</feature>
<keyword evidence="5" id="KW-0010">Activator</keyword>
<dbReference type="GO" id="GO:0006281">
    <property type="term" value="P:DNA repair"/>
    <property type="evidence" value="ECO:0007669"/>
    <property type="project" value="UniProtKB-KW"/>
</dbReference>
<dbReference type="InterPro" id="IPR036390">
    <property type="entry name" value="WH_DNA-bd_sf"/>
</dbReference>
<feature type="DNA-binding region" description="Fork-head" evidence="12">
    <location>
        <begin position="236"/>
        <end position="329"/>
    </location>
</feature>
<evidence type="ECO:0000256" key="7">
    <source>
        <dbReference type="ARBA" id="ARBA00023204"/>
    </source>
</evidence>
<dbReference type="SUPFAM" id="SSF46785">
    <property type="entry name" value="Winged helix' DNA-binding domain"/>
    <property type="match status" value="1"/>
</dbReference>
<dbReference type="SMART" id="SM00339">
    <property type="entry name" value="FH"/>
    <property type="match status" value="1"/>
</dbReference>
<dbReference type="PANTHER" id="PTHR46878:SF1">
    <property type="entry name" value="FORKHEAD BOX PROTEIN M1"/>
    <property type="match status" value="1"/>
</dbReference>
<evidence type="ECO:0000256" key="3">
    <source>
        <dbReference type="ARBA" id="ARBA00023015"/>
    </source>
</evidence>
<dbReference type="AlphaFoldDB" id="A0A7J8FYX2"/>
<evidence type="ECO:0000256" key="11">
    <source>
        <dbReference type="ARBA" id="ARBA00072725"/>
    </source>
</evidence>
<keyword evidence="2" id="KW-0227">DNA damage</keyword>
<evidence type="ECO:0000313" key="15">
    <source>
        <dbReference type="EMBL" id="KAF6452362.1"/>
    </source>
</evidence>
<dbReference type="CDD" id="cd20029">
    <property type="entry name" value="FH_FOXM"/>
    <property type="match status" value="1"/>
</dbReference>
<feature type="compositionally biased region" description="Low complexity" evidence="13">
    <location>
        <begin position="36"/>
        <end position="46"/>
    </location>
</feature>
<dbReference type="InterPro" id="IPR047516">
    <property type="entry name" value="FH_FOXM1"/>
</dbReference>
<evidence type="ECO:0000256" key="13">
    <source>
        <dbReference type="SAM" id="MobiDB-lite"/>
    </source>
</evidence>
<accession>A0A7J8FYX2</accession>
<dbReference type="EMBL" id="JACASF010000010">
    <property type="protein sequence ID" value="KAF6452362.1"/>
    <property type="molecule type" value="Genomic_DNA"/>
</dbReference>
<comment type="function">
    <text evidence="10">Transcription factor regulating the expression of cell cycle genes essential for DNA replication and mitosis. Plays a role in the control of cell proliferation. Also plays a role in DNA break repair, participating in the DNA damage checkpoint response. Promotes transcription of PHB2.</text>
</comment>
<comment type="subcellular location">
    <subcellularLocation>
        <location evidence="1 12">Nucleus</location>
    </subcellularLocation>
</comment>
<feature type="region of interest" description="Disordered" evidence="13">
    <location>
        <begin position="1"/>
        <end position="53"/>
    </location>
</feature>
<evidence type="ECO:0000256" key="8">
    <source>
        <dbReference type="ARBA" id="ARBA00023242"/>
    </source>
</evidence>
<evidence type="ECO:0000256" key="9">
    <source>
        <dbReference type="ARBA" id="ARBA00023306"/>
    </source>
</evidence>
<organism evidence="15 16">
    <name type="scientific">Molossus molossus</name>
    <name type="common">Pallas' mastiff bat</name>
    <name type="synonym">Vespertilio molossus</name>
    <dbReference type="NCBI Taxonomy" id="27622"/>
    <lineage>
        <taxon>Eukaryota</taxon>
        <taxon>Metazoa</taxon>
        <taxon>Chordata</taxon>
        <taxon>Craniata</taxon>
        <taxon>Vertebrata</taxon>
        <taxon>Euteleostomi</taxon>
        <taxon>Mammalia</taxon>
        <taxon>Eutheria</taxon>
        <taxon>Laurasiatheria</taxon>
        <taxon>Chiroptera</taxon>
        <taxon>Yangochiroptera</taxon>
        <taxon>Molossidae</taxon>
        <taxon>Molossus</taxon>
    </lineage>
</organism>
<keyword evidence="16" id="KW-1185">Reference proteome</keyword>
<keyword evidence="8 12" id="KW-0539">Nucleus</keyword>
<evidence type="ECO:0000256" key="4">
    <source>
        <dbReference type="ARBA" id="ARBA00023125"/>
    </source>
</evidence>
<dbReference type="InterPro" id="IPR042839">
    <property type="entry name" value="FOXM1"/>
</dbReference>
<dbReference type="PROSITE" id="PS50039">
    <property type="entry name" value="FORK_HEAD_3"/>
    <property type="match status" value="1"/>
</dbReference>
<evidence type="ECO:0000256" key="2">
    <source>
        <dbReference type="ARBA" id="ARBA00022763"/>
    </source>
</evidence>
<comment type="caution">
    <text evidence="15">The sequence shown here is derived from an EMBL/GenBank/DDBJ whole genome shotgun (WGS) entry which is preliminary data.</text>
</comment>
<feature type="compositionally biased region" description="Basic and acidic residues" evidence="13">
    <location>
        <begin position="484"/>
        <end position="494"/>
    </location>
</feature>